<accession>A0A8H7BQ34</accession>
<dbReference type="AlphaFoldDB" id="A0A8H7BQ34"/>
<dbReference type="InterPro" id="IPR055509">
    <property type="entry name" value="DUF7082"/>
</dbReference>
<feature type="compositionally biased region" description="Polar residues" evidence="1">
    <location>
        <begin position="1"/>
        <end position="13"/>
    </location>
</feature>
<proteinExistence type="predicted"/>
<dbReference type="PANTHER" id="PTHR39463">
    <property type="entry name" value="MEDUSA"/>
    <property type="match status" value="1"/>
</dbReference>
<feature type="region of interest" description="Disordered" evidence="1">
    <location>
        <begin position="1"/>
        <end position="48"/>
    </location>
</feature>
<sequence>MSQNFDLSSAPQQSEEEDAQQPHNPPPAPQSFQPSTNRFTPPRIVSYGPQRANEGDAIQVEFSLANAEILSLLRIAFGAYIGSTRLIGDGSTELVTLTTTVPSWQLTQTADWSRVPIYLLACNPSEQQEVLDSWFVGYFSYGVSRKRSSVELRLDYESLMKRSRVNEPIPTDETAAAAAAVAYMVPPYSNYPSYYDLPHTHYMGQYPPQLPSTMQPQTPTPSADAPTRPREYYADPAVASAQMMSYPYRPPLGTDPAFSNYPGAETAASLGGLSAGLSQMSPHQPVLSHPPSVETIQRPATSSAYMMPPTSHSQPPPIQPSSSYMEPIAPATAHIPPTHTGTGATASTAEGYNPFAHVLNNPILSIENDLNDMVLNWTQEEIHNRRRLVRFWRRQEGNMITTSCAPIELPEDKREQPQDMAIVSCIYWEERNDYVITSVDCINLLEHLIGVRFTVEEKNRIRRNLEGFKPLTVSKQKESSAEFFKVIMGFPNPKPRNIEKDVKVFPWSKLAEALKKIIGKYTPSYSSTASVNVEAFSSGAPISGPSEEGSASGGNE</sequence>
<protein>
    <recommendedName>
        <fullName evidence="2">DUF7082 domain-containing protein</fullName>
    </recommendedName>
</protein>
<name>A0A8H7BQ34_9FUNG</name>
<feature type="domain" description="DUF7082" evidence="2">
    <location>
        <begin position="363"/>
        <end position="518"/>
    </location>
</feature>
<evidence type="ECO:0000256" key="1">
    <source>
        <dbReference type="SAM" id="MobiDB-lite"/>
    </source>
</evidence>
<dbReference type="EMBL" id="JABAYA010000111">
    <property type="protein sequence ID" value="KAF7724797.1"/>
    <property type="molecule type" value="Genomic_DNA"/>
</dbReference>
<dbReference type="Proteomes" id="UP000605846">
    <property type="component" value="Unassembled WGS sequence"/>
</dbReference>
<evidence type="ECO:0000313" key="3">
    <source>
        <dbReference type="EMBL" id="KAF7724797.1"/>
    </source>
</evidence>
<dbReference type="PANTHER" id="PTHR39463:SF1">
    <property type="entry name" value="MEDUSA"/>
    <property type="match status" value="1"/>
</dbReference>
<gene>
    <name evidence="3" type="ORF">EC973_000754</name>
</gene>
<keyword evidence="4" id="KW-1185">Reference proteome</keyword>
<reference evidence="3" key="1">
    <citation type="submission" date="2020-01" db="EMBL/GenBank/DDBJ databases">
        <title>Genome Sequencing of Three Apophysomyces-Like Fungal Strains Confirms a Novel Fungal Genus in the Mucoromycota with divergent Burkholderia-like Endosymbiotic Bacteria.</title>
        <authorList>
            <person name="Stajich J.E."/>
            <person name="Macias A.M."/>
            <person name="Carter-House D."/>
            <person name="Lovett B."/>
            <person name="Kasson L.R."/>
            <person name="Berry K."/>
            <person name="Grigoriev I."/>
            <person name="Chang Y."/>
            <person name="Spatafora J."/>
            <person name="Kasson M.T."/>
        </authorList>
    </citation>
    <scope>NUCLEOTIDE SEQUENCE</scope>
    <source>
        <strain evidence="3">NRRL A-21654</strain>
    </source>
</reference>
<organism evidence="3 4">
    <name type="scientific">Apophysomyces ossiformis</name>
    <dbReference type="NCBI Taxonomy" id="679940"/>
    <lineage>
        <taxon>Eukaryota</taxon>
        <taxon>Fungi</taxon>
        <taxon>Fungi incertae sedis</taxon>
        <taxon>Mucoromycota</taxon>
        <taxon>Mucoromycotina</taxon>
        <taxon>Mucoromycetes</taxon>
        <taxon>Mucorales</taxon>
        <taxon>Mucorineae</taxon>
        <taxon>Mucoraceae</taxon>
        <taxon>Apophysomyces</taxon>
    </lineage>
</organism>
<dbReference type="Pfam" id="PF23305">
    <property type="entry name" value="DUF7082"/>
    <property type="match status" value="1"/>
</dbReference>
<dbReference type="GO" id="GO:0005634">
    <property type="term" value="C:nucleus"/>
    <property type="evidence" value="ECO:0007669"/>
    <property type="project" value="TreeGrafter"/>
</dbReference>
<evidence type="ECO:0000259" key="2">
    <source>
        <dbReference type="Pfam" id="PF23305"/>
    </source>
</evidence>
<dbReference type="OrthoDB" id="1751210at2759"/>
<comment type="caution">
    <text evidence="3">The sequence shown here is derived from an EMBL/GenBank/DDBJ whole genome shotgun (WGS) entry which is preliminary data.</text>
</comment>
<evidence type="ECO:0000313" key="4">
    <source>
        <dbReference type="Proteomes" id="UP000605846"/>
    </source>
</evidence>